<dbReference type="InterPro" id="IPR024284">
    <property type="entry name" value="DUF3826"/>
</dbReference>
<feature type="signal peptide" evidence="1">
    <location>
        <begin position="1"/>
        <end position="20"/>
    </location>
</feature>
<comment type="caution">
    <text evidence="2">The sequence shown here is derived from an EMBL/GenBank/DDBJ whole genome shotgun (WGS) entry which is preliminary data.</text>
</comment>
<protein>
    <submittedName>
        <fullName evidence="2">DUF3826 domain-containing protein</fullName>
    </submittedName>
</protein>
<dbReference type="EMBL" id="JAQGEF010000002">
    <property type="protein sequence ID" value="MDA3613645.1"/>
    <property type="molecule type" value="Genomic_DNA"/>
</dbReference>
<proteinExistence type="predicted"/>
<name>A0ABT4UFL4_9BACT</name>
<keyword evidence="3" id="KW-1185">Reference proteome</keyword>
<gene>
    <name evidence="2" type="ORF">O3P16_02410</name>
</gene>
<keyword evidence="1" id="KW-0732">Signal</keyword>
<dbReference type="RefSeq" id="WP_407029973.1">
    <property type="nucleotide sequence ID" value="NZ_JAQGEF010000002.1"/>
</dbReference>
<dbReference type="Proteomes" id="UP001210231">
    <property type="component" value="Unassembled WGS sequence"/>
</dbReference>
<organism evidence="2 3">
    <name type="scientific">Polluticaenibacter yanchengensis</name>
    <dbReference type="NCBI Taxonomy" id="3014562"/>
    <lineage>
        <taxon>Bacteria</taxon>
        <taxon>Pseudomonadati</taxon>
        <taxon>Bacteroidota</taxon>
        <taxon>Chitinophagia</taxon>
        <taxon>Chitinophagales</taxon>
        <taxon>Chitinophagaceae</taxon>
        <taxon>Polluticaenibacter</taxon>
    </lineage>
</organism>
<accession>A0ABT4UFL4</accession>
<evidence type="ECO:0000256" key="1">
    <source>
        <dbReference type="SAM" id="SignalP"/>
    </source>
</evidence>
<reference evidence="2 3" key="1">
    <citation type="submission" date="2022-12" db="EMBL/GenBank/DDBJ databases">
        <title>Chitinophagaceae gen. sp. nov., a new member of the family Chitinophagaceae, isolated from soil in a chemical factory.</title>
        <authorList>
            <person name="Ke Z."/>
        </authorList>
    </citation>
    <scope>NUCLEOTIDE SEQUENCE [LARGE SCALE GENOMIC DNA]</scope>
    <source>
        <strain evidence="2 3">LY-5</strain>
    </source>
</reference>
<dbReference type="Pfam" id="PF12875">
    <property type="entry name" value="DUF3826"/>
    <property type="match status" value="1"/>
</dbReference>
<evidence type="ECO:0000313" key="2">
    <source>
        <dbReference type="EMBL" id="MDA3613645.1"/>
    </source>
</evidence>
<feature type="chain" id="PRO_5047098047" evidence="1">
    <location>
        <begin position="21"/>
        <end position="233"/>
    </location>
</feature>
<evidence type="ECO:0000313" key="3">
    <source>
        <dbReference type="Proteomes" id="UP001210231"/>
    </source>
</evidence>
<sequence>MKKLAIVLVFSGACSMHAIAQKEGSIKINDTLYADADVVKKATEWSESLALNNETKQKAVFATIATHVQTVKNWHNEHPYTTVPAGINPATGQKLSNQDRQVIATSAMPATVHENLMKGLRAELPDSLVEKVLDKYTIGKVAFTLQGYKAIVPDLTAKEEEVILGHLKQAREQAIDFKNMKEISAIFEIYKTKCEQYLNSNGRNWRQLFSDYVKQRNAEKAAEKAKKEQTKTP</sequence>